<evidence type="ECO:0000313" key="7">
    <source>
        <dbReference type="Proteomes" id="UP000249688"/>
    </source>
</evidence>
<evidence type="ECO:0000313" key="6">
    <source>
        <dbReference type="EMBL" id="PZW51181.1"/>
    </source>
</evidence>
<dbReference type="PIRSF" id="PIRSF001227">
    <property type="entry name" value="Pen_acylase"/>
    <property type="match status" value="1"/>
</dbReference>
<dbReference type="AlphaFoldDB" id="A0A2W7ITQ5"/>
<accession>A0A2W7ITQ5</accession>
<keyword evidence="3" id="KW-0865">Zymogen</keyword>
<dbReference type="InterPro" id="IPR043147">
    <property type="entry name" value="Penicillin_amidase_A-knob"/>
</dbReference>
<sequence>MPPSPGPEALRAALPTLDGRLSLPGLAAPVTVMRDRWGIPHIRAAGDMRDGFRAQGFVHAQDRLFQMELNRRRALGRAAEWLGAAAAEGDILARRLGVEAASRRDFAALGPQARMMLDAYAAGVNAFLDSGAPLAVEYTLLAAEPEPWEGWHCIAVMRRLGLLMGSVWFKLWRAAALPLVGAAVVGKLRYDDGGQDLLLVPPGAEAKRLAADLEALRPAILALPGTEEVDATGGGSNNWAVAPAQSATGRPVVAGDPHRVFEIPNMYAQGHLACADFDVVGLTVPGVPGFPHFAHNGRVAYCVTHAFVDIHDLYVERFDATAENTQGPDGWRPVTRRQDSIAIRGAAPRGFEVVETIHGPIIAGDPASGTALALRSVQFAETDLSFDCLPRMLVAPDVEALFEATRGWGLIDHNLVAGDTAGHIGHQIRAMVPRRPRSNGWLPVPGWTGAHDWQGWIGHEEMPRVMDPVGGLIVTANNRVTADDGPDYLCTDCHPPYRAQRVLARLRGAAEARGVEGAASIHADTLSLNALLFRDRLAALPAPADPAAEALRQRLLDWDARMEAGASAPGAYVAFRRALTAILVERSGLGALAGTPLLAVPPGVPPANQLWWTLPTLLRDDDTCLLAGATWAEAMTEALLRAAPEAASLRPWGELHRPKLSHPLSALFPDWAGLLDPVALPIGGDMDTVLATGFMAATPNAASYGALARYAFDVGDWENSRWSVFHGTSGHPGSPHYADQHPVWAGTAMVPMLYGWEGISAGACWVQELAPA</sequence>
<comment type="similarity">
    <text evidence="1">Belongs to the peptidase S45 family.</text>
</comment>
<dbReference type="RefSeq" id="WP_111396444.1">
    <property type="nucleotide sequence ID" value="NZ_QKYU01000001.1"/>
</dbReference>
<evidence type="ECO:0000256" key="3">
    <source>
        <dbReference type="ARBA" id="ARBA00023145"/>
    </source>
</evidence>
<comment type="caution">
    <text evidence="6">The sequence shown here is derived from an EMBL/GenBank/DDBJ whole genome shotgun (WGS) entry which is preliminary data.</text>
</comment>
<dbReference type="PANTHER" id="PTHR34218">
    <property type="entry name" value="PEPTIDASE S45 PENICILLIN AMIDASE"/>
    <property type="match status" value="1"/>
</dbReference>
<dbReference type="Gene3D" id="1.10.439.10">
    <property type="entry name" value="Penicillin Amidohydrolase, domain 1"/>
    <property type="match status" value="1"/>
</dbReference>
<keyword evidence="2" id="KW-0378">Hydrolase</keyword>
<dbReference type="InterPro" id="IPR014395">
    <property type="entry name" value="Pen/GL7ACA/AHL_acylase"/>
</dbReference>
<dbReference type="PANTHER" id="PTHR34218:SF4">
    <property type="entry name" value="ACYL-HOMOSERINE LACTONE ACYLASE QUIP"/>
    <property type="match status" value="1"/>
</dbReference>
<protein>
    <submittedName>
        <fullName evidence="6">Penicillin amidase</fullName>
    </submittedName>
</protein>
<dbReference type="GO" id="GO:0017000">
    <property type="term" value="P:antibiotic biosynthetic process"/>
    <property type="evidence" value="ECO:0007669"/>
    <property type="project" value="InterPro"/>
</dbReference>
<gene>
    <name evidence="6" type="ORF">C8P66_101403</name>
</gene>
<dbReference type="InterPro" id="IPR002692">
    <property type="entry name" value="S45"/>
</dbReference>
<dbReference type="Gene3D" id="3.60.20.10">
    <property type="entry name" value="Glutamine Phosphoribosylpyrophosphate, subunit 1, domain 1"/>
    <property type="match status" value="1"/>
</dbReference>
<dbReference type="Gene3D" id="1.10.1400.10">
    <property type="match status" value="1"/>
</dbReference>
<dbReference type="InterPro" id="IPR029055">
    <property type="entry name" value="Ntn_hydrolases_N"/>
</dbReference>
<keyword evidence="5" id="KW-0479">Metal-binding</keyword>
<evidence type="ECO:0000256" key="4">
    <source>
        <dbReference type="PIRSR" id="PIRSR001227-1"/>
    </source>
</evidence>
<dbReference type="InterPro" id="IPR043146">
    <property type="entry name" value="Penicillin_amidase_N_B-knob"/>
</dbReference>
<comment type="cofactor">
    <cofactor evidence="5">
        <name>Ca(2+)</name>
        <dbReference type="ChEBI" id="CHEBI:29108"/>
    </cofactor>
    <text evidence="5">Binds 1 Ca(2+) ion per dimer.</text>
</comment>
<dbReference type="GO" id="GO:0016811">
    <property type="term" value="F:hydrolase activity, acting on carbon-nitrogen (but not peptide) bonds, in linear amides"/>
    <property type="evidence" value="ECO:0007669"/>
    <property type="project" value="InterPro"/>
</dbReference>
<evidence type="ECO:0000256" key="1">
    <source>
        <dbReference type="ARBA" id="ARBA00006586"/>
    </source>
</evidence>
<evidence type="ECO:0000256" key="5">
    <source>
        <dbReference type="PIRSR" id="PIRSR001227-2"/>
    </source>
</evidence>
<feature type="binding site" evidence="5">
    <location>
        <position position="309"/>
    </location>
    <ligand>
        <name>Ca(2+)</name>
        <dbReference type="ChEBI" id="CHEBI:29108"/>
    </ligand>
</feature>
<dbReference type="Gene3D" id="2.30.120.10">
    <property type="match status" value="1"/>
</dbReference>
<dbReference type="Proteomes" id="UP000249688">
    <property type="component" value="Unassembled WGS sequence"/>
</dbReference>
<evidence type="ECO:0000256" key="2">
    <source>
        <dbReference type="ARBA" id="ARBA00022801"/>
    </source>
</evidence>
<dbReference type="CDD" id="cd03747">
    <property type="entry name" value="Ntn_PGA_like"/>
    <property type="match status" value="1"/>
</dbReference>
<dbReference type="Pfam" id="PF01804">
    <property type="entry name" value="Penicil_amidase"/>
    <property type="match status" value="1"/>
</dbReference>
<reference evidence="6 7" key="1">
    <citation type="submission" date="2018-06" db="EMBL/GenBank/DDBJ databases">
        <title>Genomic Encyclopedia of Archaeal and Bacterial Type Strains, Phase II (KMG-II): from individual species to whole genera.</title>
        <authorList>
            <person name="Goeker M."/>
        </authorList>
    </citation>
    <scope>NUCLEOTIDE SEQUENCE [LARGE SCALE GENOMIC DNA]</scope>
    <source>
        <strain evidence="6 7">DSM 24525</strain>
    </source>
</reference>
<dbReference type="SUPFAM" id="SSF56235">
    <property type="entry name" value="N-terminal nucleophile aminohydrolases (Ntn hydrolases)"/>
    <property type="match status" value="1"/>
</dbReference>
<dbReference type="InterPro" id="IPR023343">
    <property type="entry name" value="Penicillin_amidase_dom1"/>
</dbReference>
<organism evidence="6 7">
    <name type="scientific">Humitalea rosea</name>
    <dbReference type="NCBI Taxonomy" id="990373"/>
    <lineage>
        <taxon>Bacteria</taxon>
        <taxon>Pseudomonadati</taxon>
        <taxon>Pseudomonadota</taxon>
        <taxon>Alphaproteobacteria</taxon>
        <taxon>Acetobacterales</taxon>
        <taxon>Roseomonadaceae</taxon>
        <taxon>Humitalea</taxon>
    </lineage>
</organism>
<dbReference type="Gene3D" id="1.10.10.2580">
    <property type="entry name" value="Penicillin Acylase III, Chain A, Domain 2"/>
    <property type="match status" value="1"/>
</dbReference>
<feature type="binding site" evidence="5">
    <location>
        <position position="312"/>
    </location>
    <ligand>
        <name>Ca(2+)</name>
        <dbReference type="ChEBI" id="CHEBI:29108"/>
    </ligand>
</feature>
<feature type="active site" description="Nucleophile" evidence="4">
    <location>
        <position position="236"/>
    </location>
</feature>
<dbReference type="GO" id="GO:0046872">
    <property type="term" value="F:metal ion binding"/>
    <property type="evidence" value="ECO:0007669"/>
    <property type="project" value="UniProtKB-KW"/>
</dbReference>
<dbReference type="OrthoDB" id="9760084at2"/>
<name>A0A2W7ITQ5_9PROT</name>
<keyword evidence="5" id="KW-0106">Calcium</keyword>
<keyword evidence="7" id="KW-1185">Reference proteome</keyword>
<dbReference type="EMBL" id="QKYU01000001">
    <property type="protein sequence ID" value="PZW51181.1"/>
    <property type="molecule type" value="Genomic_DNA"/>
</dbReference>
<proteinExistence type="inferred from homology"/>